<dbReference type="Pfam" id="PF17164">
    <property type="entry name" value="DUF5122"/>
    <property type="match status" value="1"/>
</dbReference>
<keyword evidence="2" id="KW-1133">Transmembrane helix</keyword>
<evidence type="ECO:0000313" key="3">
    <source>
        <dbReference type="EMBL" id="GAA5141818.1"/>
    </source>
</evidence>
<dbReference type="Gene3D" id="2.80.10.50">
    <property type="match status" value="1"/>
</dbReference>
<dbReference type="RefSeq" id="WP_345454040.1">
    <property type="nucleotide sequence ID" value="NZ_BAABKG010000001.1"/>
</dbReference>
<dbReference type="SUPFAM" id="SSF50998">
    <property type="entry name" value="Quinoprotein alcohol dehydrogenase-like"/>
    <property type="match status" value="1"/>
</dbReference>
<dbReference type="Proteomes" id="UP001500221">
    <property type="component" value="Unassembled WGS sequence"/>
</dbReference>
<keyword evidence="2" id="KW-0472">Membrane</keyword>
<keyword evidence="2" id="KW-0812">Transmembrane</keyword>
<accession>A0ABP9P8V3</accession>
<dbReference type="InterPro" id="IPR011047">
    <property type="entry name" value="Quinoprotein_ADH-like_sf"/>
</dbReference>
<evidence type="ECO:0000256" key="1">
    <source>
        <dbReference type="SAM" id="MobiDB-lite"/>
    </source>
</evidence>
<organism evidence="3 4">
    <name type="scientific">Nocardioides marinquilinus</name>
    <dbReference type="NCBI Taxonomy" id="1210400"/>
    <lineage>
        <taxon>Bacteria</taxon>
        <taxon>Bacillati</taxon>
        <taxon>Actinomycetota</taxon>
        <taxon>Actinomycetes</taxon>
        <taxon>Propionibacteriales</taxon>
        <taxon>Nocardioidaceae</taxon>
        <taxon>Nocardioides</taxon>
    </lineage>
</organism>
<sequence length="404" mass="41528">MGDGTTGQVLPAHSGGARRPEAPRHRGERPRRRRPVGALLTAVLLGALVTAVVPAPAAQAYGTTADQRWYPTDGTVYAMVVSGDVVYLGGTFTSWVDPATGARAARSRLAAVDADTGALLPWNPGADAVVRALAVGADGTVYAGGDFTRAGGGRAERIAALTPGGAPLAGFAASADDVVRDLVAGDGELVVAGNFTRVGGVRRVGVAEVDGRTGSTDPTFDAGVGQGRVRALARDGDRLYLGGSFRTLRSQPRSFIAAVSATDGAPTDWLPNPACDDCPLLDLTLSGDNVVAAVGGPGGRVVNWSAVTARTRWTRNADGDVQTVAVHGGQVYAGGHFGPRFYLTTRHQLAVLDLVTAAVQSYAIPFVGNDHPGLWAVQVDADAVRLGGGFALAGSPVRRFATFR</sequence>
<proteinExistence type="predicted"/>
<gene>
    <name evidence="3" type="ORF">GCM10023340_04180</name>
</gene>
<evidence type="ECO:0000313" key="4">
    <source>
        <dbReference type="Proteomes" id="UP001500221"/>
    </source>
</evidence>
<evidence type="ECO:0000256" key="2">
    <source>
        <dbReference type="SAM" id="Phobius"/>
    </source>
</evidence>
<feature type="transmembrane region" description="Helical" evidence="2">
    <location>
        <begin position="36"/>
        <end position="57"/>
    </location>
</feature>
<name>A0ABP9P8V3_9ACTN</name>
<dbReference type="InterPro" id="IPR013431">
    <property type="entry name" value="Delta_60_rpt"/>
</dbReference>
<dbReference type="EMBL" id="BAABKG010000001">
    <property type="protein sequence ID" value="GAA5141818.1"/>
    <property type="molecule type" value="Genomic_DNA"/>
</dbReference>
<feature type="region of interest" description="Disordered" evidence="1">
    <location>
        <begin position="1"/>
        <end position="33"/>
    </location>
</feature>
<protein>
    <submittedName>
        <fullName evidence="3">Uncharacterized protein</fullName>
    </submittedName>
</protein>
<reference evidence="4" key="1">
    <citation type="journal article" date="2019" name="Int. J. Syst. Evol. Microbiol.">
        <title>The Global Catalogue of Microorganisms (GCM) 10K type strain sequencing project: providing services to taxonomists for standard genome sequencing and annotation.</title>
        <authorList>
            <consortium name="The Broad Institute Genomics Platform"/>
            <consortium name="The Broad Institute Genome Sequencing Center for Infectious Disease"/>
            <person name="Wu L."/>
            <person name="Ma J."/>
        </authorList>
    </citation>
    <scope>NUCLEOTIDE SEQUENCE [LARGE SCALE GENOMIC DNA]</scope>
    <source>
        <strain evidence="4">JCM 18459</strain>
    </source>
</reference>
<keyword evidence="4" id="KW-1185">Reference proteome</keyword>
<comment type="caution">
    <text evidence="3">The sequence shown here is derived from an EMBL/GenBank/DDBJ whole genome shotgun (WGS) entry which is preliminary data.</text>
</comment>